<dbReference type="NCBIfam" id="TIGR01549">
    <property type="entry name" value="HAD-SF-IA-v1"/>
    <property type="match status" value="1"/>
</dbReference>
<dbReference type="InterPro" id="IPR023214">
    <property type="entry name" value="HAD_sf"/>
</dbReference>
<organism evidence="2 3">
    <name type="scientific">[Eubacterium] hominis</name>
    <dbReference type="NCBI Taxonomy" id="2764325"/>
    <lineage>
        <taxon>Bacteria</taxon>
        <taxon>Bacillati</taxon>
        <taxon>Bacillota</taxon>
        <taxon>Erysipelotrichia</taxon>
        <taxon>Erysipelotrichales</taxon>
        <taxon>Erysipelotrichaceae</taxon>
        <taxon>Amedibacillus</taxon>
    </lineage>
</organism>
<dbReference type="RefSeq" id="WP_158552359.1">
    <property type="nucleotide sequence ID" value="NZ_CP060636.1"/>
</dbReference>
<dbReference type="SFLD" id="SFLDG01129">
    <property type="entry name" value="C1.5:_HAD__Beta-PGM__Phosphata"/>
    <property type="match status" value="1"/>
</dbReference>
<reference evidence="2 3" key="1">
    <citation type="submission" date="2020-08" db="EMBL/GenBank/DDBJ databases">
        <authorList>
            <person name="Liu C."/>
            <person name="Sun Q."/>
        </authorList>
    </citation>
    <scope>NUCLEOTIDE SEQUENCE [LARGE SCALE GENOMIC DNA]</scope>
    <source>
        <strain evidence="2 3">NSJ-61</strain>
    </source>
</reference>
<dbReference type="Proteomes" id="UP000515856">
    <property type="component" value="Chromosome"/>
</dbReference>
<gene>
    <name evidence="2" type="ORF">H9Q80_10835</name>
</gene>
<keyword evidence="3" id="KW-1185">Reference proteome</keyword>
<evidence type="ECO:0000256" key="1">
    <source>
        <dbReference type="ARBA" id="ARBA00022801"/>
    </source>
</evidence>
<keyword evidence="1 2" id="KW-0378">Hydrolase</keyword>
<accession>A0A7G9GIZ9</accession>
<dbReference type="PANTHER" id="PTHR43316">
    <property type="entry name" value="HYDROLASE, HALOACID DELAHOGENASE-RELATED"/>
    <property type="match status" value="1"/>
</dbReference>
<dbReference type="EMBL" id="CP060636">
    <property type="protein sequence ID" value="QNM10781.1"/>
    <property type="molecule type" value="Genomic_DNA"/>
</dbReference>
<dbReference type="KEGG" id="ehn:H9Q80_10835"/>
<evidence type="ECO:0000313" key="3">
    <source>
        <dbReference type="Proteomes" id="UP000515856"/>
    </source>
</evidence>
<dbReference type="InterPro" id="IPR006439">
    <property type="entry name" value="HAD-SF_hydro_IA"/>
</dbReference>
<dbReference type="AlphaFoldDB" id="A0A7G9GIZ9"/>
<dbReference type="PRINTS" id="PR00413">
    <property type="entry name" value="HADHALOGNASE"/>
</dbReference>
<dbReference type="SFLD" id="SFLDS00003">
    <property type="entry name" value="Haloacid_Dehalogenase"/>
    <property type="match status" value="1"/>
</dbReference>
<dbReference type="InterPro" id="IPR036412">
    <property type="entry name" value="HAD-like_sf"/>
</dbReference>
<dbReference type="PANTHER" id="PTHR43316:SF3">
    <property type="entry name" value="HALOACID DEHALOGENASE, TYPE II (AFU_ORTHOLOGUE AFUA_2G07750)-RELATED"/>
    <property type="match status" value="1"/>
</dbReference>
<dbReference type="Gene3D" id="3.40.50.1000">
    <property type="entry name" value="HAD superfamily/HAD-like"/>
    <property type="match status" value="1"/>
</dbReference>
<dbReference type="GO" id="GO:0016787">
    <property type="term" value="F:hydrolase activity"/>
    <property type="evidence" value="ECO:0007669"/>
    <property type="project" value="UniProtKB-KW"/>
</dbReference>
<name>A0A7G9GIZ9_9FIRM</name>
<dbReference type="Pfam" id="PF00702">
    <property type="entry name" value="Hydrolase"/>
    <property type="match status" value="1"/>
</dbReference>
<protein>
    <submittedName>
        <fullName evidence="2">HAD family hydrolase</fullName>
    </submittedName>
</protein>
<sequence>MVKAVLFDLDGTLLPMDNDYFTKCYLKLLGKKFYELGYDGEKAIKGVWNGLKHMVGNNGTKSNEEAFWKGFDQVMASDLNHDRAQLNTLLLGFYQNEFHDAKAATAPSHIAKDIVEKVKQAGHKVILATNPIFPREAVLSRLSWIDLTQDDFDYITTYEISHYCKPNPDYYKEILENCNLQPAECVMIGNDVKEDIVPASSLQIPTYLVKDYQIGDESGLDTDAGSLAQVIAYLNI</sequence>
<dbReference type="SUPFAM" id="SSF56784">
    <property type="entry name" value="HAD-like"/>
    <property type="match status" value="1"/>
</dbReference>
<evidence type="ECO:0000313" key="2">
    <source>
        <dbReference type="EMBL" id="QNM10781.1"/>
    </source>
</evidence>
<proteinExistence type="predicted"/>
<dbReference type="InterPro" id="IPR051540">
    <property type="entry name" value="S-2-haloacid_dehalogenase"/>
</dbReference>